<reference evidence="1" key="2">
    <citation type="journal article" date="2022" name="New Phytol.">
        <title>Evolutionary transition to the ectomycorrhizal habit in the genomes of a hyperdiverse lineage of mushroom-forming fungi.</title>
        <authorList>
            <person name="Looney B."/>
            <person name="Miyauchi S."/>
            <person name="Morin E."/>
            <person name="Drula E."/>
            <person name="Courty P.E."/>
            <person name="Kohler A."/>
            <person name="Kuo A."/>
            <person name="LaButti K."/>
            <person name="Pangilinan J."/>
            <person name="Lipzen A."/>
            <person name="Riley R."/>
            <person name="Andreopoulos W."/>
            <person name="He G."/>
            <person name="Johnson J."/>
            <person name="Nolan M."/>
            <person name="Tritt A."/>
            <person name="Barry K.W."/>
            <person name="Grigoriev I.V."/>
            <person name="Nagy L.G."/>
            <person name="Hibbett D."/>
            <person name="Henrissat B."/>
            <person name="Matheny P.B."/>
            <person name="Labbe J."/>
            <person name="Martin F.M."/>
        </authorList>
    </citation>
    <scope>NUCLEOTIDE SEQUENCE</scope>
    <source>
        <strain evidence="1">EC-137</strain>
    </source>
</reference>
<proteinExistence type="predicted"/>
<reference evidence="1" key="1">
    <citation type="submission" date="2021-02" db="EMBL/GenBank/DDBJ databases">
        <authorList>
            <consortium name="DOE Joint Genome Institute"/>
            <person name="Ahrendt S."/>
            <person name="Looney B.P."/>
            <person name="Miyauchi S."/>
            <person name="Morin E."/>
            <person name="Drula E."/>
            <person name="Courty P.E."/>
            <person name="Chicoki N."/>
            <person name="Fauchery L."/>
            <person name="Kohler A."/>
            <person name="Kuo A."/>
            <person name="Labutti K."/>
            <person name="Pangilinan J."/>
            <person name="Lipzen A."/>
            <person name="Riley R."/>
            <person name="Andreopoulos W."/>
            <person name="He G."/>
            <person name="Johnson J."/>
            <person name="Barry K.W."/>
            <person name="Grigoriev I.V."/>
            <person name="Nagy L."/>
            <person name="Hibbett D."/>
            <person name="Henrissat B."/>
            <person name="Matheny P.B."/>
            <person name="Labbe J."/>
            <person name="Martin F."/>
        </authorList>
    </citation>
    <scope>NUCLEOTIDE SEQUENCE</scope>
    <source>
        <strain evidence="1">EC-137</strain>
    </source>
</reference>
<dbReference type="EMBL" id="MU273481">
    <property type="protein sequence ID" value="KAI0035662.1"/>
    <property type="molecule type" value="Genomic_DNA"/>
</dbReference>
<sequence length="293" mass="32026">MSSPDNYQVRRTSPSSLSSLPPPQRSSFVFTSSRYPSSVFYDADGGGNDRDSQLERGRPYHKHSRHAYLSAHALRQHAIGATDARSPSTPVPNGFVQLASSTHDSSPSTLPDPVPSIDRPLWIPYFPSYQCPIPPTPSVASMSSISVEPDSYFPRVPQTAESGTSADSCCSPPSPSISVVSTLSSTHTVGRPVRHELSLTELFTPGNDMFGRPRAILNVRDDCPRVKQQRPRHKPVKSGKKHNSSFFRKCSTQTVEEDVIAELKKARGVALTHPGDVEDVPQQLCSIDNHVPT</sequence>
<protein>
    <submittedName>
        <fullName evidence="1">Uncharacterized protein</fullName>
    </submittedName>
</protein>
<gene>
    <name evidence="1" type="ORF">K488DRAFT_82849</name>
</gene>
<evidence type="ECO:0000313" key="2">
    <source>
        <dbReference type="Proteomes" id="UP000814128"/>
    </source>
</evidence>
<organism evidence="1 2">
    <name type="scientific">Vararia minispora EC-137</name>
    <dbReference type="NCBI Taxonomy" id="1314806"/>
    <lineage>
        <taxon>Eukaryota</taxon>
        <taxon>Fungi</taxon>
        <taxon>Dikarya</taxon>
        <taxon>Basidiomycota</taxon>
        <taxon>Agaricomycotina</taxon>
        <taxon>Agaricomycetes</taxon>
        <taxon>Russulales</taxon>
        <taxon>Lachnocladiaceae</taxon>
        <taxon>Vararia</taxon>
    </lineage>
</organism>
<comment type="caution">
    <text evidence="1">The sequence shown here is derived from an EMBL/GenBank/DDBJ whole genome shotgun (WGS) entry which is preliminary data.</text>
</comment>
<dbReference type="Proteomes" id="UP000814128">
    <property type="component" value="Unassembled WGS sequence"/>
</dbReference>
<keyword evidence="2" id="KW-1185">Reference proteome</keyword>
<evidence type="ECO:0000313" key="1">
    <source>
        <dbReference type="EMBL" id="KAI0035662.1"/>
    </source>
</evidence>
<accession>A0ACB8QVT9</accession>
<name>A0ACB8QVT9_9AGAM</name>